<evidence type="ECO:0000313" key="3">
    <source>
        <dbReference type="EMBL" id="KKR82773.1"/>
    </source>
</evidence>
<keyword evidence="1" id="KW-0472">Membrane</keyword>
<evidence type="ECO:0000313" key="4">
    <source>
        <dbReference type="Proteomes" id="UP000034601"/>
    </source>
</evidence>
<feature type="transmembrane region" description="Helical" evidence="1">
    <location>
        <begin position="310"/>
        <end position="329"/>
    </location>
</feature>
<protein>
    <submittedName>
        <fullName evidence="3">Uncharacterized protein</fullName>
    </submittedName>
</protein>
<dbReference type="Proteomes" id="UP000034601">
    <property type="component" value="Unassembled WGS sequence"/>
</dbReference>
<reference evidence="3 4" key="1">
    <citation type="journal article" date="2015" name="Nature">
        <title>rRNA introns, odd ribosomes, and small enigmatic genomes across a large radiation of phyla.</title>
        <authorList>
            <person name="Brown C.T."/>
            <person name="Hug L.A."/>
            <person name="Thomas B.C."/>
            <person name="Sharon I."/>
            <person name="Castelle C.J."/>
            <person name="Singh A."/>
            <person name="Wilkins M.J."/>
            <person name="Williams K.H."/>
            <person name="Banfield J.F."/>
        </authorList>
    </citation>
    <scope>NUCLEOTIDE SEQUENCE [LARGE SCALE GENOMIC DNA]</scope>
</reference>
<keyword evidence="2" id="KW-0732">Signal</keyword>
<dbReference type="AlphaFoldDB" id="A0A0G0U0Z7"/>
<feature type="transmembrane region" description="Helical" evidence="1">
    <location>
        <begin position="148"/>
        <end position="166"/>
    </location>
</feature>
<gene>
    <name evidence="3" type="ORF">UU29_C0009G0044</name>
</gene>
<feature type="signal peptide" evidence="2">
    <location>
        <begin position="1"/>
        <end position="26"/>
    </location>
</feature>
<feature type="transmembrane region" description="Helical" evidence="1">
    <location>
        <begin position="335"/>
        <end position="358"/>
    </location>
</feature>
<feature type="chain" id="PRO_5002534607" evidence="2">
    <location>
        <begin position="27"/>
        <end position="511"/>
    </location>
</feature>
<name>A0A0G0U0Z7_9BACT</name>
<evidence type="ECO:0000256" key="1">
    <source>
        <dbReference type="SAM" id="Phobius"/>
    </source>
</evidence>
<comment type="caution">
    <text evidence="3">The sequence shown here is derived from an EMBL/GenBank/DDBJ whole genome shotgun (WGS) entry which is preliminary data.</text>
</comment>
<sequence length="511" mass="54329">MSALKLILSCLIFTLTLFLSTTPTQAAFTDANAATWRPEQQSAYTTDNLVFGFLCQMVRIQGCPVKIVDEAGKVKIALYDGPPGGGALAEISGLTVALYNPPISSVEYLANLGESIGLSPKPAYAQVTGSGEGIIKPVFKLWEAARNLALLAFIIVFLVVGIMIMFRQKISPQAVIGVQQALPSLIIGLILVTFSYFITALLVDVSFVGIRVISELFIKAGPNVFNENNIRAIAQDSNILNLFSSAAGITLENIDDVGQSLTNTTRDIWGGLPILIPIVIGTLVGLLAGPWGAAFGFLGGLTTGLVAPDAVPNLISLLISLILVVALFIQMFRLFFGLLGAYISILVSTIAGPFYILFGSIPGRGGSISSWIKSIVANALIFPAVFAMFLFAGAILGNTSPADWKVSPPLFGGLTAELLRFLIAYGILLSTPAIPDMVRNALGVKGPQGIGQAALGGFMGGFGVAQAGYNRWTDPYRQVQKAWEENRTKARAGLPAAPVTPRRPYRGFPWF</sequence>
<feature type="transmembrane region" description="Helical" evidence="1">
    <location>
        <begin position="409"/>
        <end position="429"/>
    </location>
</feature>
<keyword evidence="1" id="KW-1133">Transmembrane helix</keyword>
<feature type="transmembrane region" description="Helical" evidence="1">
    <location>
        <begin position="186"/>
        <end position="213"/>
    </location>
</feature>
<accession>A0A0G0U0Z7</accession>
<feature type="transmembrane region" description="Helical" evidence="1">
    <location>
        <begin position="379"/>
        <end position="397"/>
    </location>
</feature>
<keyword evidence="1" id="KW-0812">Transmembrane</keyword>
<feature type="transmembrane region" description="Helical" evidence="1">
    <location>
        <begin position="274"/>
        <end position="298"/>
    </location>
</feature>
<dbReference type="EMBL" id="LCAB01000009">
    <property type="protein sequence ID" value="KKR82773.1"/>
    <property type="molecule type" value="Genomic_DNA"/>
</dbReference>
<proteinExistence type="predicted"/>
<evidence type="ECO:0000256" key="2">
    <source>
        <dbReference type="SAM" id="SignalP"/>
    </source>
</evidence>
<organism evidence="3 4">
    <name type="scientific">Candidatus Daviesbacteria bacterium GW2011_GWA2_40_9</name>
    <dbReference type="NCBI Taxonomy" id="1618424"/>
    <lineage>
        <taxon>Bacteria</taxon>
        <taxon>Candidatus Daviesiibacteriota</taxon>
    </lineage>
</organism>